<dbReference type="InterPro" id="IPR051068">
    <property type="entry name" value="MFS_Domain-Containing_Protein"/>
</dbReference>
<keyword evidence="5 6" id="KW-0472">Membrane</keyword>
<dbReference type="InterPro" id="IPR036259">
    <property type="entry name" value="MFS_trans_sf"/>
</dbReference>
<dbReference type="Proteomes" id="UP000887540">
    <property type="component" value="Unplaced"/>
</dbReference>
<feature type="transmembrane region" description="Helical" evidence="6">
    <location>
        <begin position="402"/>
        <end position="422"/>
    </location>
</feature>
<reference evidence="9" key="1">
    <citation type="submission" date="2022-11" db="UniProtKB">
        <authorList>
            <consortium name="WormBaseParasite"/>
        </authorList>
    </citation>
    <scope>IDENTIFICATION</scope>
</reference>
<comment type="subcellular location">
    <subcellularLocation>
        <location evidence="1">Endomembrane system</location>
        <topology evidence="1">Multi-pass membrane protein</topology>
    </subcellularLocation>
</comment>
<dbReference type="GO" id="GO:0012505">
    <property type="term" value="C:endomembrane system"/>
    <property type="evidence" value="ECO:0007669"/>
    <property type="project" value="UniProtKB-SubCell"/>
</dbReference>
<organism evidence="8 9">
    <name type="scientific">Acrobeloides nanus</name>
    <dbReference type="NCBI Taxonomy" id="290746"/>
    <lineage>
        <taxon>Eukaryota</taxon>
        <taxon>Metazoa</taxon>
        <taxon>Ecdysozoa</taxon>
        <taxon>Nematoda</taxon>
        <taxon>Chromadorea</taxon>
        <taxon>Rhabditida</taxon>
        <taxon>Tylenchina</taxon>
        <taxon>Cephalobomorpha</taxon>
        <taxon>Cephaloboidea</taxon>
        <taxon>Cephalobidae</taxon>
        <taxon>Acrobeloides</taxon>
    </lineage>
</organism>
<evidence type="ECO:0000256" key="6">
    <source>
        <dbReference type="SAM" id="Phobius"/>
    </source>
</evidence>
<evidence type="ECO:0000313" key="9">
    <source>
        <dbReference type="WBParaSite" id="ACRNAN_scaffold393.g19938.t1"/>
    </source>
</evidence>
<dbReference type="PANTHER" id="PTHR23510">
    <property type="entry name" value="INNER MEMBRANE TRANSPORT PROTEIN YAJR"/>
    <property type="match status" value="1"/>
</dbReference>
<evidence type="ECO:0000313" key="8">
    <source>
        <dbReference type="Proteomes" id="UP000887540"/>
    </source>
</evidence>
<feature type="domain" description="Major facilitator superfamily (MFS) profile" evidence="7">
    <location>
        <begin position="30"/>
        <end position="492"/>
    </location>
</feature>
<evidence type="ECO:0000256" key="4">
    <source>
        <dbReference type="ARBA" id="ARBA00022989"/>
    </source>
</evidence>
<feature type="transmembrane region" description="Helical" evidence="6">
    <location>
        <begin position="313"/>
        <end position="333"/>
    </location>
</feature>
<dbReference type="InterPro" id="IPR011701">
    <property type="entry name" value="MFS"/>
</dbReference>
<protein>
    <submittedName>
        <fullName evidence="9">Major facilitator superfamily (MFS) profile domain-containing protein</fullName>
    </submittedName>
</protein>
<keyword evidence="2" id="KW-0813">Transport</keyword>
<evidence type="ECO:0000259" key="7">
    <source>
        <dbReference type="PROSITE" id="PS50850"/>
    </source>
</evidence>
<evidence type="ECO:0000256" key="1">
    <source>
        <dbReference type="ARBA" id="ARBA00004127"/>
    </source>
</evidence>
<dbReference type="AlphaFoldDB" id="A0A914DV42"/>
<feature type="transmembrane region" description="Helical" evidence="6">
    <location>
        <begin position="101"/>
        <end position="120"/>
    </location>
</feature>
<feature type="transmembrane region" description="Helical" evidence="6">
    <location>
        <begin position="69"/>
        <end position="89"/>
    </location>
</feature>
<dbReference type="Pfam" id="PF07690">
    <property type="entry name" value="MFS_1"/>
    <property type="match status" value="1"/>
</dbReference>
<dbReference type="WBParaSite" id="ACRNAN_scaffold393.g19938.t1">
    <property type="protein sequence ID" value="ACRNAN_scaffold393.g19938.t1"/>
    <property type="gene ID" value="ACRNAN_scaffold393.g19938"/>
</dbReference>
<sequence length="505" mass="55981">MLGCLRNAKLYFIRNFTENSGDEPRTRWKSIWVSTIVAFIESITASSLTPSVWPYMQQLNPSSTETYYGVLRGVYSLGNVVAATVAGYLSNRFNQTKSAMILAKSIAIVSAIAFILIEVISAWQMALFLVFQLLLGASVGTATVYRTHIAMASTEEDRSKAVGISQMANALGFVSGAVIQMIFAAIKYPGLKLLFGTHLNLYTAPIYFTIFISIIGIVLLVLYFDGRMRILDPTVVKEDIVELATIEPVKLETTDSNSCEPTPRISYDIIAISICIFTNLVLGLISMISTTILPTYSMTVFQWTSEQSVMYNSMAMGAVGVLYILWNIAYMFLRFGQRLPSKIAVIVSLVIFLLFYFTTFPWPFLSGTIEYQRNITTSTGTNETIGCKSSYSWCAHTPPINVVIYFISLVIAQGIALPLSMINMDILYSKILGPIKQGTLQGIFSAARDLLAIVGPLGFAQIYVASGTIYIWISMVVLTGICLSLWAIFYKRMISYVERVHKLPP</sequence>
<evidence type="ECO:0000256" key="2">
    <source>
        <dbReference type="ARBA" id="ARBA00022448"/>
    </source>
</evidence>
<keyword evidence="8" id="KW-1185">Reference proteome</keyword>
<dbReference type="GO" id="GO:0022857">
    <property type="term" value="F:transmembrane transporter activity"/>
    <property type="evidence" value="ECO:0007669"/>
    <property type="project" value="InterPro"/>
</dbReference>
<dbReference type="PROSITE" id="PS50850">
    <property type="entry name" value="MFS"/>
    <property type="match status" value="1"/>
</dbReference>
<dbReference type="GO" id="GO:0005765">
    <property type="term" value="C:lysosomal membrane"/>
    <property type="evidence" value="ECO:0007669"/>
    <property type="project" value="TreeGrafter"/>
</dbReference>
<feature type="transmembrane region" description="Helical" evidence="6">
    <location>
        <begin position="469"/>
        <end position="489"/>
    </location>
</feature>
<proteinExistence type="predicted"/>
<dbReference type="SUPFAM" id="SSF103473">
    <property type="entry name" value="MFS general substrate transporter"/>
    <property type="match status" value="1"/>
</dbReference>
<feature type="transmembrane region" description="Helical" evidence="6">
    <location>
        <begin position="206"/>
        <end position="224"/>
    </location>
</feature>
<dbReference type="Gene3D" id="1.20.1250.20">
    <property type="entry name" value="MFS general substrate transporter like domains"/>
    <property type="match status" value="1"/>
</dbReference>
<dbReference type="InterPro" id="IPR020846">
    <property type="entry name" value="MFS_dom"/>
</dbReference>
<feature type="transmembrane region" description="Helical" evidence="6">
    <location>
        <begin position="166"/>
        <end position="186"/>
    </location>
</feature>
<feature type="transmembrane region" description="Helical" evidence="6">
    <location>
        <begin position="269"/>
        <end position="293"/>
    </location>
</feature>
<feature type="transmembrane region" description="Helical" evidence="6">
    <location>
        <begin position="443"/>
        <end position="463"/>
    </location>
</feature>
<evidence type="ECO:0000256" key="5">
    <source>
        <dbReference type="ARBA" id="ARBA00023136"/>
    </source>
</evidence>
<evidence type="ECO:0000256" key="3">
    <source>
        <dbReference type="ARBA" id="ARBA00022692"/>
    </source>
</evidence>
<feature type="transmembrane region" description="Helical" evidence="6">
    <location>
        <begin position="31"/>
        <end position="49"/>
    </location>
</feature>
<keyword evidence="3 6" id="KW-0812">Transmembrane</keyword>
<keyword evidence="4 6" id="KW-1133">Transmembrane helix</keyword>
<name>A0A914DV42_9BILA</name>
<feature type="transmembrane region" description="Helical" evidence="6">
    <location>
        <begin position="126"/>
        <end position="145"/>
    </location>
</feature>
<dbReference type="PANTHER" id="PTHR23510:SF3">
    <property type="entry name" value="MAJOR FACILITATOR SUPERFAMILY DOMAIN-CONTAINING PROTEIN 8"/>
    <property type="match status" value="1"/>
</dbReference>
<accession>A0A914DV42</accession>
<feature type="transmembrane region" description="Helical" evidence="6">
    <location>
        <begin position="345"/>
        <end position="364"/>
    </location>
</feature>